<sequence>MTMKKTVLSNMLWRLAERCGAQGVSFVVSLILARILLPEAYGVVSLITVFTSILNLFIDSGFKNALIQKKDADQLDFSTVFYFNIAMGVLLYGMMFAVSPFIAAFYDRPYMVPYIRVMSLTLVFGGINGVQQAIVARRMQFKRFFYATLTGTLFSAAVGIAMAYMQMGVWALIAQRLINQAIDTVFLWFTVRWRPSLRFSGKRLRPMFDYGSKLLLSAFANTIMENLTGLIVGKVYTAELLAYYDKGRNIPNLVVQNLQAAVQSVLFPVIAEKQDQREQVKKILRKSIMTSTYCIFPCMTGIAVCAEPLVRVLYTEKWIAMVPYLRLWCFCFAFYLWHTANLQVIQALGRSDIFLRIEVLKQFLSLAGILLAARFGVLAMLAAACIVAVLSLYINAAPNVRLAGYGFWEQLKDVLPVIGLNLLMGIAVYLIGAVPMPDIVRLAVQISTGVAVYAGGSCLLKLEIFRYLWKTVKELIH</sequence>
<dbReference type="PANTHER" id="PTHR30250:SF10">
    <property type="entry name" value="LIPOPOLYSACCHARIDE BIOSYNTHESIS PROTEIN WZXC"/>
    <property type="match status" value="1"/>
</dbReference>
<evidence type="ECO:0000313" key="9">
    <source>
        <dbReference type="Proteomes" id="UP000823891"/>
    </source>
</evidence>
<evidence type="ECO:0000256" key="1">
    <source>
        <dbReference type="ARBA" id="ARBA00004651"/>
    </source>
</evidence>
<comment type="similarity">
    <text evidence="2">Belongs to the polysaccharide synthase family.</text>
</comment>
<keyword evidence="5 7" id="KW-1133">Transmembrane helix</keyword>
<protein>
    <submittedName>
        <fullName evidence="8">Lipopolysaccharide biosynthesis protein</fullName>
    </submittedName>
</protein>
<dbReference type="InterPro" id="IPR050833">
    <property type="entry name" value="Poly_Biosynth_Transport"/>
</dbReference>
<evidence type="ECO:0000256" key="5">
    <source>
        <dbReference type="ARBA" id="ARBA00022989"/>
    </source>
</evidence>
<evidence type="ECO:0000256" key="4">
    <source>
        <dbReference type="ARBA" id="ARBA00022692"/>
    </source>
</evidence>
<keyword evidence="4 7" id="KW-0812">Transmembrane</keyword>
<reference evidence="8" key="1">
    <citation type="journal article" date="2021" name="PeerJ">
        <title>Extensive microbial diversity within the chicken gut microbiome revealed by metagenomics and culture.</title>
        <authorList>
            <person name="Gilroy R."/>
            <person name="Ravi A."/>
            <person name="Getino M."/>
            <person name="Pursley I."/>
            <person name="Horton D.L."/>
            <person name="Alikhan N.F."/>
            <person name="Baker D."/>
            <person name="Gharbi K."/>
            <person name="Hall N."/>
            <person name="Watson M."/>
            <person name="Adriaenssens E.M."/>
            <person name="Foster-Nyarko E."/>
            <person name="Jarju S."/>
            <person name="Secka A."/>
            <person name="Antonio M."/>
            <person name="Oren A."/>
            <person name="Chaudhuri R.R."/>
            <person name="La Ragione R."/>
            <person name="Hildebrand F."/>
            <person name="Pallen M.J."/>
        </authorList>
    </citation>
    <scope>NUCLEOTIDE SEQUENCE</scope>
    <source>
        <strain evidence="8">USAMLcec2-132</strain>
    </source>
</reference>
<feature type="transmembrane region" description="Helical" evidence="7">
    <location>
        <begin position="144"/>
        <end position="165"/>
    </location>
</feature>
<evidence type="ECO:0000313" key="8">
    <source>
        <dbReference type="EMBL" id="HJC25122.1"/>
    </source>
</evidence>
<comment type="caution">
    <text evidence="8">The sequence shown here is derived from an EMBL/GenBank/DDBJ whole genome shotgun (WGS) entry which is preliminary data.</text>
</comment>
<organism evidence="8 9">
    <name type="scientific">Candidatus Eisenbergiella merdavium</name>
    <dbReference type="NCBI Taxonomy" id="2838551"/>
    <lineage>
        <taxon>Bacteria</taxon>
        <taxon>Bacillati</taxon>
        <taxon>Bacillota</taxon>
        <taxon>Clostridia</taxon>
        <taxon>Lachnospirales</taxon>
        <taxon>Lachnospiraceae</taxon>
        <taxon>Eisenbergiella</taxon>
    </lineage>
</organism>
<feature type="transmembrane region" description="Helical" evidence="7">
    <location>
        <begin position="366"/>
        <end position="394"/>
    </location>
</feature>
<feature type="transmembrane region" description="Helical" evidence="7">
    <location>
        <begin position="12"/>
        <end position="34"/>
    </location>
</feature>
<proteinExistence type="inferred from homology"/>
<evidence type="ECO:0000256" key="6">
    <source>
        <dbReference type="ARBA" id="ARBA00023136"/>
    </source>
</evidence>
<dbReference type="GO" id="GO:0005886">
    <property type="term" value="C:plasma membrane"/>
    <property type="evidence" value="ECO:0007669"/>
    <property type="project" value="UniProtKB-SubCell"/>
</dbReference>
<evidence type="ECO:0000256" key="3">
    <source>
        <dbReference type="ARBA" id="ARBA00022475"/>
    </source>
</evidence>
<accession>A0A9D2NIQ7</accession>
<dbReference type="Pfam" id="PF13440">
    <property type="entry name" value="Polysacc_synt_3"/>
    <property type="match status" value="1"/>
</dbReference>
<gene>
    <name evidence="8" type="ORF">H9761_15715</name>
</gene>
<dbReference type="PANTHER" id="PTHR30250">
    <property type="entry name" value="PST FAMILY PREDICTED COLANIC ACID TRANSPORTER"/>
    <property type="match status" value="1"/>
</dbReference>
<keyword evidence="6 7" id="KW-0472">Membrane</keyword>
<feature type="transmembrane region" description="Helical" evidence="7">
    <location>
        <begin position="325"/>
        <end position="345"/>
    </location>
</feature>
<feature type="transmembrane region" description="Helical" evidence="7">
    <location>
        <begin position="292"/>
        <end position="313"/>
    </location>
</feature>
<feature type="transmembrane region" description="Helical" evidence="7">
    <location>
        <begin position="40"/>
        <end position="58"/>
    </location>
</feature>
<keyword evidence="3" id="KW-1003">Cell membrane</keyword>
<dbReference type="EMBL" id="DWWS01000055">
    <property type="protein sequence ID" value="HJC25122.1"/>
    <property type="molecule type" value="Genomic_DNA"/>
</dbReference>
<name>A0A9D2NIQ7_9FIRM</name>
<evidence type="ECO:0000256" key="7">
    <source>
        <dbReference type="SAM" id="Phobius"/>
    </source>
</evidence>
<feature type="transmembrane region" description="Helical" evidence="7">
    <location>
        <begin position="114"/>
        <end position="135"/>
    </location>
</feature>
<feature type="transmembrane region" description="Helical" evidence="7">
    <location>
        <begin position="414"/>
        <end position="432"/>
    </location>
</feature>
<dbReference type="CDD" id="cd13127">
    <property type="entry name" value="MATE_tuaB_like"/>
    <property type="match status" value="1"/>
</dbReference>
<dbReference type="Proteomes" id="UP000823891">
    <property type="component" value="Unassembled WGS sequence"/>
</dbReference>
<dbReference type="AlphaFoldDB" id="A0A9D2NIQ7"/>
<feature type="transmembrane region" description="Helical" evidence="7">
    <location>
        <begin position="79"/>
        <end position="102"/>
    </location>
</feature>
<reference evidence="8" key="2">
    <citation type="submission" date="2021-04" db="EMBL/GenBank/DDBJ databases">
        <authorList>
            <person name="Gilroy R."/>
        </authorList>
    </citation>
    <scope>NUCLEOTIDE SEQUENCE</scope>
    <source>
        <strain evidence="8">USAMLcec2-132</strain>
    </source>
</reference>
<evidence type="ECO:0000256" key="2">
    <source>
        <dbReference type="ARBA" id="ARBA00007430"/>
    </source>
</evidence>
<comment type="subcellular location">
    <subcellularLocation>
        <location evidence="1">Cell membrane</location>
        <topology evidence="1">Multi-pass membrane protein</topology>
    </subcellularLocation>
</comment>